<evidence type="ECO:0000256" key="2">
    <source>
        <dbReference type="ARBA" id="ARBA00006864"/>
    </source>
</evidence>
<sequence length="176" mass="19083">MFCGRIFSMLMASLGISLLLMALSTDYWIVSFGPAGTAHSGLWQFCMNLGAFKSQCETVKEPVGYITATRVFLILASLTALALHFFLIAAFVPSMFGILGKPLVASVAAYVAGLFTLIALAVYTAETWKEKPPSQIQVSFAWSFYSGWIAFPLFLLAGAFNHVASLNAPSASYERI</sequence>
<name>A0AAW1AX35_CROAD</name>
<organism evidence="7 8">
    <name type="scientific">Crotalus adamanteus</name>
    <name type="common">Eastern diamondback rattlesnake</name>
    <dbReference type="NCBI Taxonomy" id="8729"/>
    <lineage>
        <taxon>Eukaryota</taxon>
        <taxon>Metazoa</taxon>
        <taxon>Chordata</taxon>
        <taxon>Craniata</taxon>
        <taxon>Vertebrata</taxon>
        <taxon>Euteleostomi</taxon>
        <taxon>Lepidosauria</taxon>
        <taxon>Squamata</taxon>
        <taxon>Bifurcata</taxon>
        <taxon>Unidentata</taxon>
        <taxon>Episquamata</taxon>
        <taxon>Toxicofera</taxon>
        <taxon>Serpentes</taxon>
        <taxon>Colubroidea</taxon>
        <taxon>Viperidae</taxon>
        <taxon>Crotalinae</taxon>
        <taxon>Crotalus</taxon>
    </lineage>
</organism>
<dbReference type="Pfam" id="PF00822">
    <property type="entry name" value="PMP22_Claudin"/>
    <property type="match status" value="1"/>
</dbReference>
<dbReference type="PANTHER" id="PTHR10671">
    <property type="entry name" value="EPITHELIAL MEMBRANE PROTEIN-RELATED"/>
    <property type="match status" value="1"/>
</dbReference>
<proteinExistence type="inferred from homology"/>
<dbReference type="InterPro" id="IPR050579">
    <property type="entry name" value="PMP-22/EMP/MP20-like"/>
</dbReference>
<feature type="transmembrane region" description="Helical" evidence="6">
    <location>
        <begin position="103"/>
        <end position="125"/>
    </location>
</feature>
<evidence type="ECO:0000256" key="6">
    <source>
        <dbReference type="SAM" id="Phobius"/>
    </source>
</evidence>
<accession>A0AAW1AX35</accession>
<dbReference type="PANTHER" id="PTHR10671:SF34">
    <property type="entry name" value="PROTEIN NKG7"/>
    <property type="match status" value="1"/>
</dbReference>
<evidence type="ECO:0000256" key="3">
    <source>
        <dbReference type="ARBA" id="ARBA00022692"/>
    </source>
</evidence>
<feature type="transmembrane region" description="Helical" evidence="6">
    <location>
        <begin position="71"/>
        <end position="91"/>
    </location>
</feature>
<comment type="similarity">
    <text evidence="2">Belongs to the PMP-22/EMP/MP20 family.</text>
</comment>
<keyword evidence="4 6" id="KW-1133">Transmembrane helix</keyword>
<keyword evidence="3 6" id="KW-0812">Transmembrane</keyword>
<evidence type="ECO:0000256" key="1">
    <source>
        <dbReference type="ARBA" id="ARBA00004141"/>
    </source>
</evidence>
<reference evidence="7 8" key="1">
    <citation type="journal article" date="2024" name="Proc. Natl. Acad. Sci. U.S.A.">
        <title>The genetic regulatory architecture and epigenomic basis for age-related changes in rattlesnake venom.</title>
        <authorList>
            <person name="Hogan M.P."/>
            <person name="Holding M.L."/>
            <person name="Nystrom G.S."/>
            <person name="Colston T.J."/>
            <person name="Bartlett D.A."/>
            <person name="Mason A.J."/>
            <person name="Ellsworth S.A."/>
            <person name="Rautsaw R.M."/>
            <person name="Lawrence K.C."/>
            <person name="Strickland J.L."/>
            <person name="He B."/>
            <person name="Fraser P."/>
            <person name="Margres M.J."/>
            <person name="Gilbert D.M."/>
            <person name="Gibbs H.L."/>
            <person name="Parkinson C.L."/>
            <person name="Rokyta D.R."/>
        </authorList>
    </citation>
    <scope>NUCLEOTIDE SEQUENCE [LARGE SCALE GENOMIC DNA]</scope>
    <source>
        <strain evidence="7">DRR0105</strain>
    </source>
</reference>
<dbReference type="Gene3D" id="1.20.140.150">
    <property type="match status" value="1"/>
</dbReference>
<evidence type="ECO:0000313" key="8">
    <source>
        <dbReference type="Proteomes" id="UP001474421"/>
    </source>
</evidence>
<feature type="transmembrane region" description="Helical" evidence="6">
    <location>
        <begin position="145"/>
        <end position="166"/>
    </location>
</feature>
<keyword evidence="8" id="KW-1185">Reference proteome</keyword>
<evidence type="ECO:0000313" key="7">
    <source>
        <dbReference type="EMBL" id="KAK9394513.1"/>
    </source>
</evidence>
<evidence type="ECO:0000256" key="5">
    <source>
        <dbReference type="ARBA" id="ARBA00023136"/>
    </source>
</evidence>
<dbReference type="AlphaFoldDB" id="A0AAW1AX35"/>
<dbReference type="PROSITE" id="PS01221">
    <property type="entry name" value="PMP22_1"/>
    <property type="match status" value="1"/>
</dbReference>
<dbReference type="Proteomes" id="UP001474421">
    <property type="component" value="Unassembled WGS sequence"/>
</dbReference>
<evidence type="ECO:0000256" key="4">
    <source>
        <dbReference type="ARBA" id="ARBA00022989"/>
    </source>
</evidence>
<keyword evidence="5 6" id="KW-0472">Membrane</keyword>
<dbReference type="EMBL" id="JAOTOJ010000011">
    <property type="protein sequence ID" value="KAK9394513.1"/>
    <property type="molecule type" value="Genomic_DNA"/>
</dbReference>
<protein>
    <submittedName>
        <fullName evidence="7">Protein NKG7-like</fullName>
    </submittedName>
</protein>
<comment type="subcellular location">
    <subcellularLocation>
        <location evidence="1">Membrane</location>
        <topology evidence="1">Multi-pass membrane protein</topology>
    </subcellularLocation>
</comment>
<dbReference type="InterPro" id="IPR004032">
    <property type="entry name" value="PMP22_EMP_MP20"/>
</dbReference>
<gene>
    <name evidence="7" type="ORF">NXF25_015041</name>
</gene>
<comment type="caution">
    <text evidence="7">The sequence shown here is derived from an EMBL/GenBank/DDBJ whole genome shotgun (WGS) entry which is preliminary data.</text>
</comment>
<dbReference type="InterPro" id="IPR004031">
    <property type="entry name" value="PMP22/EMP/MP20/Claudin"/>
</dbReference>
<dbReference type="GO" id="GO:0005886">
    <property type="term" value="C:plasma membrane"/>
    <property type="evidence" value="ECO:0007669"/>
    <property type="project" value="TreeGrafter"/>
</dbReference>